<evidence type="ECO:0000313" key="1">
    <source>
        <dbReference type="EMBL" id="CAG9782257.1"/>
    </source>
</evidence>
<dbReference type="AlphaFoldDB" id="A0A9N9N3J8"/>
<sequence>MLSTFNHRMKSFESQLQKTSPTTDTDALAADFVAFKQFICTTLRTMQYQIEWVAREVDRIEMRGRQKILLLHGVGEMPGSGRPRPILFKVRDVNMRDEIWAAKTGLEGSEVTLSEFLTKARHSVFMEARQRLGVSKCWTREWQVFVLGPSGTRHRVECSEDLGEIVSKQSKPTPLAVVTKEPVISRARRGATSKK</sequence>
<name>A0A9N9N3J8_9NEOP</name>
<reference evidence="1" key="2">
    <citation type="submission" date="2022-10" db="EMBL/GenBank/DDBJ databases">
        <authorList>
            <consortium name="ENA_rothamsted_submissions"/>
            <consortium name="culmorum"/>
            <person name="King R."/>
        </authorList>
    </citation>
    <scope>NUCLEOTIDE SEQUENCE</scope>
</reference>
<reference evidence="1" key="1">
    <citation type="submission" date="2021-12" db="EMBL/GenBank/DDBJ databases">
        <authorList>
            <person name="King R."/>
        </authorList>
    </citation>
    <scope>NUCLEOTIDE SEQUENCE</scope>
</reference>
<accession>A0A9N9N3J8</accession>
<protein>
    <submittedName>
        <fullName evidence="1">Uncharacterized protein</fullName>
    </submittedName>
</protein>
<proteinExistence type="predicted"/>
<gene>
    <name evidence="1" type="ORF">DIATSA_LOCUS534</name>
</gene>
<dbReference type="OrthoDB" id="8121249at2759"/>
<evidence type="ECO:0000313" key="2">
    <source>
        <dbReference type="Proteomes" id="UP001153714"/>
    </source>
</evidence>
<keyword evidence="2" id="KW-1185">Reference proteome</keyword>
<dbReference type="Proteomes" id="UP001153714">
    <property type="component" value="Chromosome 1"/>
</dbReference>
<dbReference type="EMBL" id="OU893332">
    <property type="protein sequence ID" value="CAG9782257.1"/>
    <property type="molecule type" value="Genomic_DNA"/>
</dbReference>
<organism evidence="1 2">
    <name type="scientific">Diatraea saccharalis</name>
    <name type="common">sugarcane borer</name>
    <dbReference type="NCBI Taxonomy" id="40085"/>
    <lineage>
        <taxon>Eukaryota</taxon>
        <taxon>Metazoa</taxon>
        <taxon>Ecdysozoa</taxon>
        <taxon>Arthropoda</taxon>
        <taxon>Hexapoda</taxon>
        <taxon>Insecta</taxon>
        <taxon>Pterygota</taxon>
        <taxon>Neoptera</taxon>
        <taxon>Endopterygota</taxon>
        <taxon>Lepidoptera</taxon>
        <taxon>Glossata</taxon>
        <taxon>Ditrysia</taxon>
        <taxon>Pyraloidea</taxon>
        <taxon>Crambidae</taxon>
        <taxon>Crambinae</taxon>
        <taxon>Diatraea</taxon>
    </lineage>
</organism>